<dbReference type="GO" id="GO:0005634">
    <property type="term" value="C:nucleus"/>
    <property type="evidence" value="ECO:0007669"/>
    <property type="project" value="UniProtKB-SubCell"/>
</dbReference>
<comment type="subcellular location">
    <subcellularLocation>
        <location evidence="1">Nucleus</location>
    </subcellularLocation>
</comment>
<dbReference type="GO" id="GO:0000981">
    <property type="term" value="F:DNA-binding transcription factor activity, RNA polymerase II-specific"/>
    <property type="evidence" value="ECO:0007669"/>
    <property type="project" value="InterPro"/>
</dbReference>
<dbReference type="Proteomes" id="UP001164286">
    <property type="component" value="Unassembled WGS sequence"/>
</dbReference>
<keyword evidence="7" id="KW-1185">Reference proteome</keyword>
<dbReference type="PROSITE" id="PS00463">
    <property type="entry name" value="ZN2_CY6_FUNGAL_1"/>
    <property type="match status" value="1"/>
</dbReference>
<dbReference type="InterPro" id="IPR036864">
    <property type="entry name" value="Zn2-C6_fun-type_DNA-bd_sf"/>
</dbReference>
<feature type="compositionally biased region" description="Low complexity" evidence="4">
    <location>
        <begin position="695"/>
        <end position="709"/>
    </location>
</feature>
<keyword evidence="3" id="KW-0539">Nucleus</keyword>
<dbReference type="GeneID" id="77730953"/>
<dbReference type="InterPro" id="IPR001138">
    <property type="entry name" value="Zn2Cys6_DnaBD"/>
</dbReference>
<evidence type="ECO:0000256" key="4">
    <source>
        <dbReference type="SAM" id="MobiDB-lite"/>
    </source>
</evidence>
<dbReference type="SMART" id="SM00066">
    <property type="entry name" value="GAL4"/>
    <property type="match status" value="1"/>
</dbReference>
<dbReference type="GO" id="GO:0006351">
    <property type="term" value="P:DNA-templated transcription"/>
    <property type="evidence" value="ECO:0007669"/>
    <property type="project" value="InterPro"/>
</dbReference>
<sequence>MSSANNAAPTAPLNLAQASTSASASASTSAKKRKASPPLVRLASVGADHTDDDSQSVTSRMNRDRESKRTRVHFSCVECHRRKQKCDRKEPCSQCVARRVPQLCRPFLNGQEDPSAADVQSRLSSIESLLSRLVSSLPATTSAQPSSPADLSALLQGSGEDMFHPASEMKDKEMPLKPPPSGQFPAGQAYTNTTGRSGYGWGLREGRMINLSLDDNTDLQDVLTTLKESGISKGHLEWLIAGVPGRRMADGLIDLYFKDIDWTRYKIDKPSFLKRYEVFFDSIGRNPTNPKVDGDTLRWLPLMFIVLAITALSAPHELVPSADQAAWSRRFYGSARSSLEYAKALQRDNLDVLFAGLLASRYMLLTRRPAEGSTPLTTAFQLGLYRDGSILNITDKRDVEVRRRAWAMLYHLDRTISLLVGRPASISDAHTDTRMPANLEDEELEGDFDPAGHPLTVPTVYTYVILRHKLAEIMGRIAYHTFAIQLPDYQTVLELDKELLAWRETLPPFFRMTKPDLQFDKDHSYLFVQRHLLACEWFYTRITLNRPYLLRRKPQDSRYAYSKDAAIESATADLLSRRSFIMEKGNLIVNSGGYRVLNSYMVLGVTIKLDPESSQADKLRRLLNVVSGRAPDANGRVSEPLVKEELAIVEFLTAKTNIAPNSNSLPKETPVDLLLGLAKTRSGRRAAEEERRQLRQQAAREVQEQSAQAKGGMSSSPWGYKPPSMPGLDVQQPFSMSGQRRDGPRPLQPPPTKRGNPQTSWSPDYNNNTGMAMPQQQQATSQQQSQQQRFDPSPENLFPSPTQHPNFNLDSLTASTSSNNYQLSPYQNMLPLASPQNGSLTLSGSDPFAAGSLEQFFADNISGGGGNQSGGPQFGNAMLDQFDFTNLGLDLENGPVDGGFNPFALPQTEEGAPSELSADDETQFLNYILTKFANSQPEVQ</sequence>
<dbReference type="SUPFAM" id="SSF57701">
    <property type="entry name" value="Zn2/Cys6 DNA-binding domain"/>
    <property type="match status" value="1"/>
</dbReference>
<evidence type="ECO:0000256" key="3">
    <source>
        <dbReference type="ARBA" id="ARBA00023242"/>
    </source>
</evidence>
<dbReference type="CDD" id="cd00067">
    <property type="entry name" value="GAL4"/>
    <property type="match status" value="1"/>
</dbReference>
<dbReference type="EMBL" id="JAKWFO010000002">
    <property type="protein sequence ID" value="KAI9638862.1"/>
    <property type="molecule type" value="Genomic_DNA"/>
</dbReference>
<keyword evidence="2" id="KW-0479">Metal-binding</keyword>
<proteinExistence type="predicted"/>
<dbReference type="CDD" id="cd12148">
    <property type="entry name" value="fungal_TF_MHR"/>
    <property type="match status" value="1"/>
</dbReference>
<feature type="region of interest" description="Disordered" evidence="4">
    <location>
        <begin position="1"/>
        <end position="70"/>
    </location>
</feature>
<dbReference type="RefSeq" id="XP_052948639.1">
    <property type="nucleotide sequence ID" value="XM_053091748.1"/>
</dbReference>
<dbReference type="Pfam" id="PF04082">
    <property type="entry name" value="Fungal_trans"/>
    <property type="match status" value="1"/>
</dbReference>
<evidence type="ECO:0000313" key="6">
    <source>
        <dbReference type="EMBL" id="KAI9638862.1"/>
    </source>
</evidence>
<name>A0AA38LWJ6_9TREE</name>
<feature type="compositionally biased region" description="Polar residues" evidence="4">
    <location>
        <begin position="755"/>
        <end position="770"/>
    </location>
</feature>
<evidence type="ECO:0000313" key="7">
    <source>
        <dbReference type="Proteomes" id="UP001164286"/>
    </source>
</evidence>
<dbReference type="Pfam" id="PF00172">
    <property type="entry name" value="Zn_clus"/>
    <property type="match status" value="1"/>
</dbReference>
<protein>
    <recommendedName>
        <fullName evidence="5">Zn(2)-C6 fungal-type domain-containing protein</fullName>
    </recommendedName>
</protein>
<dbReference type="PROSITE" id="PS50048">
    <property type="entry name" value="ZN2_CY6_FUNGAL_2"/>
    <property type="match status" value="1"/>
</dbReference>
<dbReference type="InterPro" id="IPR050613">
    <property type="entry name" value="Sec_Metabolite_Reg"/>
</dbReference>
<dbReference type="GO" id="GO:0008270">
    <property type="term" value="F:zinc ion binding"/>
    <property type="evidence" value="ECO:0007669"/>
    <property type="project" value="InterPro"/>
</dbReference>
<reference evidence="6" key="1">
    <citation type="journal article" date="2022" name="G3 (Bethesda)">
        <title>High quality genome of the basidiomycete yeast Dioszegia hungarica PDD-24b-2 isolated from cloud water.</title>
        <authorList>
            <person name="Jarrige D."/>
            <person name="Haridas S."/>
            <person name="Bleykasten-Grosshans C."/>
            <person name="Joly M."/>
            <person name="Nadalig T."/>
            <person name="Sancelme M."/>
            <person name="Vuilleumier S."/>
            <person name="Grigoriev I.V."/>
            <person name="Amato P."/>
            <person name="Bringel F."/>
        </authorList>
    </citation>
    <scope>NUCLEOTIDE SEQUENCE</scope>
    <source>
        <strain evidence="6">PDD-24b-2</strain>
    </source>
</reference>
<organism evidence="6 7">
    <name type="scientific">Dioszegia hungarica</name>
    <dbReference type="NCBI Taxonomy" id="4972"/>
    <lineage>
        <taxon>Eukaryota</taxon>
        <taxon>Fungi</taxon>
        <taxon>Dikarya</taxon>
        <taxon>Basidiomycota</taxon>
        <taxon>Agaricomycotina</taxon>
        <taxon>Tremellomycetes</taxon>
        <taxon>Tremellales</taxon>
        <taxon>Bulleribasidiaceae</taxon>
        <taxon>Dioszegia</taxon>
    </lineage>
</organism>
<accession>A0AA38LWJ6</accession>
<evidence type="ECO:0000256" key="1">
    <source>
        <dbReference type="ARBA" id="ARBA00004123"/>
    </source>
</evidence>
<gene>
    <name evidence="6" type="ORF">MKK02DRAFT_41889</name>
</gene>
<feature type="region of interest" description="Disordered" evidence="4">
    <location>
        <begin position="681"/>
        <end position="820"/>
    </location>
</feature>
<dbReference type="InterPro" id="IPR007219">
    <property type="entry name" value="XnlR_reg_dom"/>
</dbReference>
<feature type="compositionally biased region" description="Low complexity" evidence="4">
    <location>
        <begin position="1"/>
        <end position="29"/>
    </location>
</feature>
<feature type="domain" description="Zn(2)-C6 fungal-type" evidence="5">
    <location>
        <begin position="75"/>
        <end position="104"/>
    </location>
</feature>
<comment type="caution">
    <text evidence="6">The sequence shown here is derived from an EMBL/GenBank/DDBJ whole genome shotgun (WGS) entry which is preliminary data.</text>
</comment>
<dbReference type="GO" id="GO:0003677">
    <property type="term" value="F:DNA binding"/>
    <property type="evidence" value="ECO:0007669"/>
    <property type="project" value="InterPro"/>
</dbReference>
<dbReference type="PANTHER" id="PTHR31001:SF87">
    <property type="entry name" value="COL-21"/>
    <property type="match status" value="1"/>
</dbReference>
<dbReference type="Gene3D" id="4.10.240.10">
    <property type="entry name" value="Zn(2)-C6 fungal-type DNA-binding domain"/>
    <property type="match status" value="1"/>
</dbReference>
<feature type="compositionally biased region" description="Polar residues" evidence="4">
    <location>
        <begin position="799"/>
        <end position="820"/>
    </location>
</feature>
<feature type="compositionally biased region" description="Low complexity" evidence="4">
    <location>
        <begin position="775"/>
        <end position="788"/>
    </location>
</feature>
<feature type="region of interest" description="Disordered" evidence="4">
    <location>
        <begin position="170"/>
        <end position="190"/>
    </location>
</feature>
<dbReference type="AlphaFoldDB" id="A0AA38LWJ6"/>
<evidence type="ECO:0000259" key="5">
    <source>
        <dbReference type="PROSITE" id="PS50048"/>
    </source>
</evidence>
<dbReference type="SMART" id="SM00906">
    <property type="entry name" value="Fungal_trans"/>
    <property type="match status" value="1"/>
</dbReference>
<evidence type="ECO:0000256" key="2">
    <source>
        <dbReference type="ARBA" id="ARBA00022723"/>
    </source>
</evidence>
<dbReference type="PANTHER" id="PTHR31001">
    <property type="entry name" value="UNCHARACTERIZED TRANSCRIPTIONAL REGULATORY PROTEIN"/>
    <property type="match status" value="1"/>
</dbReference>